<feature type="transmembrane region" description="Helical" evidence="1">
    <location>
        <begin position="6"/>
        <end position="26"/>
    </location>
</feature>
<organism evidence="2 3">
    <name type="scientific">Labrys miyagiensis</name>
    <dbReference type="NCBI Taxonomy" id="346912"/>
    <lineage>
        <taxon>Bacteria</taxon>
        <taxon>Pseudomonadati</taxon>
        <taxon>Pseudomonadota</taxon>
        <taxon>Alphaproteobacteria</taxon>
        <taxon>Hyphomicrobiales</taxon>
        <taxon>Xanthobacteraceae</taxon>
        <taxon>Labrys</taxon>
    </lineage>
</organism>
<proteinExistence type="predicted"/>
<comment type="caution">
    <text evidence="2">The sequence shown here is derived from an EMBL/GenBank/DDBJ whole genome shotgun (WGS) entry which is preliminary data.</text>
</comment>
<reference evidence="3" key="1">
    <citation type="journal article" date="2019" name="Int. J. Syst. Evol. Microbiol.">
        <title>The Global Catalogue of Microorganisms (GCM) 10K type strain sequencing project: providing services to taxonomists for standard genome sequencing and annotation.</title>
        <authorList>
            <consortium name="The Broad Institute Genomics Platform"/>
            <consortium name="The Broad Institute Genome Sequencing Center for Infectious Disease"/>
            <person name="Wu L."/>
            <person name="Ma J."/>
        </authorList>
    </citation>
    <scope>NUCLEOTIDE SEQUENCE [LARGE SCALE GENOMIC DNA]</scope>
    <source>
        <strain evidence="3">NBRC 101365</strain>
    </source>
</reference>
<keyword evidence="1" id="KW-1133">Transmembrane helix</keyword>
<feature type="transmembrane region" description="Helical" evidence="1">
    <location>
        <begin position="33"/>
        <end position="52"/>
    </location>
</feature>
<sequence length="163" mass="17458">MDLLPALNYGVTGLGGISAILSYYLLRQDRRNTMPVYVFMVFSLLIMLLGILSQKETTTIQSTNASLRDRVVALGTGNTKLQDQVAALTSDREKVNANLSGTVASLNKWTGYVSALPCPADADLKNPTNDKPEAMAYQKAIDNIKGAISITSAPITVPAAPKQ</sequence>
<gene>
    <name evidence="2" type="ORF">GCM10007874_29100</name>
</gene>
<keyword evidence="3" id="KW-1185">Reference proteome</keyword>
<accession>A0ABQ6CHT0</accession>
<keyword evidence="1" id="KW-0812">Transmembrane</keyword>
<evidence type="ECO:0000313" key="3">
    <source>
        <dbReference type="Proteomes" id="UP001156882"/>
    </source>
</evidence>
<dbReference type="RefSeq" id="WP_284312940.1">
    <property type="nucleotide sequence ID" value="NZ_BSPC01000026.1"/>
</dbReference>
<dbReference type="EMBL" id="BSPC01000026">
    <property type="protein sequence ID" value="GLS19893.1"/>
    <property type="molecule type" value="Genomic_DNA"/>
</dbReference>
<dbReference type="Proteomes" id="UP001156882">
    <property type="component" value="Unassembled WGS sequence"/>
</dbReference>
<name>A0ABQ6CHT0_9HYPH</name>
<evidence type="ECO:0000256" key="1">
    <source>
        <dbReference type="SAM" id="Phobius"/>
    </source>
</evidence>
<protein>
    <submittedName>
        <fullName evidence="2">Uncharacterized protein</fullName>
    </submittedName>
</protein>
<keyword evidence="1" id="KW-0472">Membrane</keyword>
<evidence type="ECO:0000313" key="2">
    <source>
        <dbReference type="EMBL" id="GLS19893.1"/>
    </source>
</evidence>